<name>A0A7S3AQ34_9EUKA</name>
<proteinExistence type="predicted"/>
<evidence type="ECO:0000313" key="2">
    <source>
        <dbReference type="EMBL" id="CAE0110074.1"/>
    </source>
</evidence>
<evidence type="ECO:0000256" key="1">
    <source>
        <dbReference type="SAM" id="MobiDB-lite"/>
    </source>
</evidence>
<dbReference type="AlphaFoldDB" id="A0A7S3AQ34"/>
<reference evidence="2" key="1">
    <citation type="submission" date="2021-01" db="EMBL/GenBank/DDBJ databases">
        <authorList>
            <person name="Corre E."/>
            <person name="Pelletier E."/>
            <person name="Niang G."/>
            <person name="Scheremetjew M."/>
            <person name="Finn R."/>
            <person name="Kale V."/>
            <person name="Holt S."/>
            <person name="Cochrane G."/>
            <person name="Meng A."/>
            <person name="Brown T."/>
            <person name="Cohen L."/>
        </authorList>
    </citation>
    <scope>NUCLEOTIDE SEQUENCE</scope>
    <source>
        <strain evidence="2">CCMP281</strain>
    </source>
</reference>
<protein>
    <submittedName>
        <fullName evidence="2">Uncharacterized protein</fullName>
    </submittedName>
</protein>
<accession>A0A7S3AQ34</accession>
<feature type="compositionally biased region" description="Polar residues" evidence="1">
    <location>
        <begin position="34"/>
        <end position="45"/>
    </location>
</feature>
<gene>
    <name evidence="2" type="ORF">HERI1096_LOCUS10734</name>
</gene>
<feature type="region of interest" description="Disordered" evidence="1">
    <location>
        <begin position="23"/>
        <end position="55"/>
    </location>
</feature>
<sequence>MTARDVRYEESCVTRKNPWLTQKNCHGRRHAKQARQNLPPSASNPTRPPHTPGSHTIVALAPHVLFVTEQAQSSCSSATASSEIARVEAASPLPATIVVDIEAGREAGGKAGGRVIRTSPHLVFGLA</sequence>
<organism evidence="2">
    <name type="scientific">Haptolina ericina</name>
    <dbReference type="NCBI Taxonomy" id="156174"/>
    <lineage>
        <taxon>Eukaryota</taxon>
        <taxon>Haptista</taxon>
        <taxon>Haptophyta</taxon>
        <taxon>Prymnesiophyceae</taxon>
        <taxon>Prymnesiales</taxon>
        <taxon>Prymnesiaceae</taxon>
        <taxon>Haptolina</taxon>
    </lineage>
</organism>
<dbReference type="EMBL" id="HBHX01019297">
    <property type="protein sequence ID" value="CAE0110074.1"/>
    <property type="molecule type" value="Transcribed_RNA"/>
</dbReference>